<evidence type="ECO:0008006" key="3">
    <source>
        <dbReference type="Google" id="ProtNLM"/>
    </source>
</evidence>
<proteinExistence type="predicted"/>
<evidence type="ECO:0000313" key="1">
    <source>
        <dbReference type="EMBL" id="AGM30369.1"/>
    </source>
</evidence>
<reference evidence="1 2" key="1">
    <citation type="journal article" date="2013" name="Genome Announc.">
        <title>Complete Genome Sequence of Mycobacterium massiliense Clinical Strain Asan 50594, Belonging to the Type II Genotype.</title>
        <authorList>
            <person name="Kim B.J."/>
            <person name="Kim B.R."/>
            <person name="Hong S.H."/>
            <person name="Seok S.H."/>
            <person name="Kook Y.H."/>
            <person name="Kim B.J."/>
        </authorList>
    </citation>
    <scope>NUCLEOTIDE SEQUENCE [LARGE SCALE GENOMIC DNA]</scope>
    <source>
        <strain evidence="1 2">50594</strain>
    </source>
</reference>
<evidence type="ECO:0000313" key="2">
    <source>
        <dbReference type="Proteomes" id="UP000013961"/>
    </source>
</evidence>
<dbReference type="EMBL" id="CP004374">
    <property type="protein sequence ID" value="AGM30369.1"/>
    <property type="molecule type" value="Genomic_DNA"/>
</dbReference>
<gene>
    <name evidence="1" type="ORF">MASS_3767</name>
</gene>
<name>A0AB33AF88_9MYCO</name>
<organism evidence="1 2">
    <name type="scientific">Mycobacteroides abscessus subsp. bolletii 50594</name>
    <dbReference type="NCBI Taxonomy" id="1303024"/>
    <lineage>
        <taxon>Bacteria</taxon>
        <taxon>Bacillati</taxon>
        <taxon>Actinomycetota</taxon>
        <taxon>Actinomycetes</taxon>
        <taxon>Mycobacteriales</taxon>
        <taxon>Mycobacteriaceae</taxon>
        <taxon>Mycobacteroides</taxon>
        <taxon>Mycobacteroides abscessus</taxon>
    </lineage>
</organism>
<dbReference type="Proteomes" id="UP000013961">
    <property type="component" value="Chromosome"/>
</dbReference>
<dbReference type="KEGG" id="mabb:MASS_3767"/>
<dbReference type="AlphaFoldDB" id="A0AB33AF88"/>
<sequence length="172" mass="18923">MQTTTMGYDMTAPQIHHELTDAMVRQRTVEHIVHTLQHLPNGWTASFERPGRKPSGASSGPVGPDGSWNLYVRYWILGYGDLPGDDVFDAFANLWASWGWIESVDPASSQTRAALGRTPDQYQCEIARGINGGVSTTWMSPYFPASGSAYGGVMPSIITKDGPQSYEQPQRD</sequence>
<protein>
    <recommendedName>
        <fullName evidence="3">Bacteriophage protein</fullName>
    </recommendedName>
</protein>
<accession>A0AB33AF88</accession>